<dbReference type="InterPro" id="IPR014592">
    <property type="entry name" value="P-loop_UCP034888"/>
</dbReference>
<dbReference type="RefSeq" id="WP_033359058.1">
    <property type="nucleotide sequence ID" value="NZ_CP073767.1"/>
</dbReference>
<evidence type="ECO:0000313" key="3">
    <source>
        <dbReference type="EMBL" id="UWZ51685.1"/>
    </source>
</evidence>
<proteinExistence type="predicted"/>
<organism evidence="3 4">
    <name type="scientific">Dactylosporangium aurantiacum</name>
    <dbReference type="NCBI Taxonomy" id="35754"/>
    <lineage>
        <taxon>Bacteria</taxon>
        <taxon>Bacillati</taxon>
        <taxon>Actinomycetota</taxon>
        <taxon>Actinomycetes</taxon>
        <taxon>Micromonosporales</taxon>
        <taxon>Micromonosporaceae</taxon>
        <taxon>Dactylosporangium</taxon>
    </lineage>
</organism>
<dbReference type="PIRSF" id="PIRSF034888">
    <property type="entry name" value="P-loop_UCP034888"/>
    <property type="match status" value="1"/>
</dbReference>
<dbReference type="PANTHER" id="PTHR43581">
    <property type="entry name" value="ATP/GTP PHOSPHATASE"/>
    <property type="match status" value="1"/>
</dbReference>
<evidence type="ECO:0000259" key="2">
    <source>
        <dbReference type="Pfam" id="PF13175"/>
    </source>
</evidence>
<dbReference type="InterPro" id="IPR027417">
    <property type="entry name" value="P-loop_NTPase"/>
</dbReference>
<dbReference type="KEGG" id="daur:Daura_33765"/>
<dbReference type="EMBL" id="CP073767">
    <property type="protein sequence ID" value="UWZ51685.1"/>
    <property type="molecule type" value="Genomic_DNA"/>
</dbReference>
<sequence>MTFVRMALTGYRSFADRQEIELRPITIVLGRNNSGKSALVRAPLVINSGIATNSTAPLDLDRFGDDTLDSFTDLIYGGRPHGSIRIELDLLSVGAGQVEPTLHVDATVQNIDEYRLQLVSDTTIRVGHQTARFTWDGVDPQPERQRYLISRDGAAPVAGAVRFAGLLPNAVQFRDPDASTWSPRRFASSAIRAAFDEIRYLGPFRDRPARGYRLPTRRHRTVGFSGEHTAPILASDFVRNQGRLLRQVNRMFEQSLEGWEVDVVERGALFTMILRSRNARNLQVNLADTGTGVAQALPILVQRAMDVLNPPSGPTLEIVEQPELHLHPAAHADLADLYLQAATQTSVRFLIETHSETMLLRLRRRIAERVIPADLVAVYFVDQVDGTSHAHRIFIDDKGNVDYWPAGIFAEDYEETRKLAEAQLDRLERGDAD</sequence>
<dbReference type="InterPro" id="IPR022532">
    <property type="entry name" value="DUF3696"/>
</dbReference>
<dbReference type="PANTHER" id="PTHR43581:SF2">
    <property type="entry name" value="EXCINUCLEASE ATPASE SUBUNIT"/>
    <property type="match status" value="1"/>
</dbReference>
<dbReference type="Gene3D" id="3.40.50.300">
    <property type="entry name" value="P-loop containing nucleotide triphosphate hydrolases"/>
    <property type="match status" value="1"/>
</dbReference>
<feature type="domain" description="DUF3696" evidence="1">
    <location>
        <begin position="371"/>
        <end position="419"/>
    </location>
</feature>
<evidence type="ECO:0000313" key="4">
    <source>
        <dbReference type="Proteomes" id="UP001058003"/>
    </source>
</evidence>
<dbReference type="InterPro" id="IPR051396">
    <property type="entry name" value="Bact_Antivir_Def_Nuclease"/>
</dbReference>
<dbReference type="Pfam" id="PF13175">
    <property type="entry name" value="AAA_15"/>
    <property type="match status" value="1"/>
</dbReference>
<accession>A0A9Q9MEP7</accession>
<evidence type="ECO:0000259" key="1">
    <source>
        <dbReference type="Pfam" id="PF12476"/>
    </source>
</evidence>
<protein>
    <submittedName>
        <fullName evidence="3">DUF3696 domain-containing protein</fullName>
    </submittedName>
</protein>
<dbReference type="AlphaFoldDB" id="A0A9Q9MEP7"/>
<dbReference type="SUPFAM" id="SSF52540">
    <property type="entry name" value="P-loop containing nucleoside triphosphate hydrolases"/>
    <property type="match status" value="1"/>
</dbReference>
<dbReference type="OrthoDB" id="3237462at2"/>
<reference evidence="3" key="1">
    <citation type="submission" date="2021-04" db="EMBL/GenBank/DDBJ databases">
        <title>Dactylosporangium aurantiacum NRRL B-8018 full assembly.</title>
        <authorList>
            <person name="Hartkoorn R.C."/>
            <person name="Beaudoing E."/>
            <person name="Hot D."/>
        </authorList>
    </citation>
    <scope>NUCLEOTIDE SEQUENCE</scope>
    <source>
        <strain evidence="3">NRRL B-8018</strain>
    </source>
</reference>
<feature type="domain" description="Endonuclease GajA/Old nuclease/RecF-like AAA" evidence="2">
    <location>
        <begin position="280"/>
        <end position="358"/>
    </location>
</feature>
<name>A0A9Q9MEP7_9ACTN</name>
<dbReference type="Pfam" id="PF12476">
    <property type="entry name" value="DUF3696"/>
    <property type="match status" value="1"/>
</dbReference>
<gene>
    <name evidence="3" type="ORF">Daura_33765</name>
</gene>
<dbReference type="InterPro" id="IPR041685">
    <property type="entry name" value="AAA_GajA/Old/RecF-like"/>
</dbReference>
<dbReference type="Proteomes" id="UP001058003">
    <property type="component" value="Chromosome"/>
</dbReference>
<keyword evidence="4" id="KW-1185">Reference proteome</keyword>